<feature type="compositionally biased region" description="Low complexity" evidence="1">
    <location>
        <begin position="86"/>
        <end position="116"/>
    </location>
</feature>
<feature type="chain" id="PRO_5024440705" evidence="3">
    <location>
        <begin position="17"/>
        <end position="414"/>
    </location>
</feature>
<dbReference type="KEGG" id="cput:CONPUDRAFT_145091"/>
<evidence type="ECO:0000256" key="1">
    <source>
        <dbReference type="SAM" id="MobiDB-lite"/>
    </source>
</evidence>
<keyword evidence="3" id="KW-0732">Signal</keyword>
<feature type="region of interest" description="Disordered" evidence="1">
    <location>
        <begin position="156"/>
        <end position="176"/>
    </location>
</feature>
<feature type="transmembrane region" description="Helical" evidence="2">
    <location>
        <begin position="128"/>
        <end position="151"/>
    </location>
</feature>
<feature type="compositionally biased region" description="Basic and acidic residues" evidence="1">
    <location>
        <begin position="371"/>
        <end position="381"/>
    </location>
</feature>
<feature type="region of interest" description="Disordered" evidence="1">
    <location>
        <begin position="237"/>
        <end position="259"/>
    </location>
</feature>
<reference evidence="5" key="1">
    <citation type="journal article" date="2012" name="Science">
        <title>The Paleozoic origin of enzymatic lignin decomposition reconstructed from 31 fungal genomes.</title>
        <authorList>
            <person name="Floudas D."/>
            <person name="Binder M."/>
            <person name="Riley R."/>
            <person name="Barry K."/>
            <person name="Blanchette R.A."/>
            <person name="Henrissat B."/>
            <person name="Martinez A.T."/>
            <person name="Otillar R."/>
            <person name="Spatafora J.W."/>
            <person name="Yadav J.S."/>
            <person name="Aerts A."/>
            <person name="Benoit I."/>
            <person name="Boyd A."/>
            <person name="Carlson A."/>
            <person name="Copeland A."/>
            <person name="Coutinho P.M."/>
            <person name="de Vries R.P."/>
            <person name="Ferreira P."/>
            <person name="Findley K."/>
            <person name="Foster B."/>
            <person name="Gaskell J."/>
            <person name="Glotzer D."/>
            <person name="Gorecki P."/>
            <person name="Heitman J."/>
            <person name="Hesse C."/>
            <person name="Hori C."/>
            <person name="Igarashi K."/>
            <person name="Jurgens J.A."/>
            <person name="Kallen N."/>
            <person name="Kersten P."/>
            <person name="Kohler A."/>
            <person name="Kuees U."/>
            <person name="Kumar T.K.A."/>
            <person name="Kuo A."/>
            <person name="LaButti K."/>
            <person name="Larrondo L.F."/>
            <person name="Lindquist E."/>
            <person name="Ling A."/>
            <person name="Lombard V."/>
            <person name="Lucas S."/>
            <person name="Lundell T."/>
            <person name="Martin R."/>
            <person name="McLaughlin D.J."/>
            <person name="Morgenstern I."/>
            <person name="Morin E."/>
            <person name="Murat C."/>
            <person name="Nagy L.G."/>
            <person name="Nolan M."/>
            <person name="Ohm R.A."/>
            <person name="Patyshakuliyeva A."/>
            <person name="Rokas A."/>
            <person name="Ruiz-Duenas F.J."/>
            <person name="Sabat G."/>
            <person name="Salamov A."/>
            <person name="Samejima M."/>
            <person name="Schmutz J."/>
            <person name="Slot J.C."/>
            <person name="St John F."/>
            <person name="Stenlid J."/>
            <person name="Sun H."/>
            <person name="Sun S."/>
            <person name="Syed K."/>
            <person name="Tsang A."/>
            <person name="Wiebenga A."/>
            <person name="Young D."/>
            <person name="Pisabarro A."/>
            <person name="Eastwood D.C."/>
            <person name="Martin F."/>
            <person name="Cullen D."/>
            <person name="Grigoriev I.V."/>
            <person name="Hibbett D.S."/>
        </authorList>
    </citation>
    <scope>NUCLEOTIDE SEQUENCE [LARGE SCALE GENOMIC DNA]</scope>
    <source>
        <strain evidence="5">RWD-64-598 SS2</strain>
    </source>
</reference>
<name>A0A5M3MLL3_CONPW</name>
<feature type="compositionally biased region" description="Low complexity" evidence="1">
    <location>
        <begin position="161"/>
        <end position="173"/>
    </location>
</feature>
<feature type="compositionally biased region" description="Low complexity" evidence="1">
    <location>
        <begin position="238"/>
        <end position="255"/>
    </location>
</feature>
<dbReference type="GeneID" id="19202033"/>
<keyword evidence="2" id="KW-0812">Transmembrane</keyword>
<evidence type="ECO:0000256" key="2">
    <source>
        <dbReference type="SAM" id="Phobius"/>
    </source>
</evidence>
<feature type="signal peptide" evidence="3">
    <location>
        <begin position="1"/>
        <end position="16"/>
    </location>
</feature>
<evidence type="ECO:0000313" key="5">
    <source>
        <dbReference type="Proteomes" id="UP000053558"/>
    </source>
</evidence>
<evidence type="ECO:0000256" key="3">
    <source>
        <dbReference type="SAM" id="SignalP"/>
    </source>
</evidence>
<gene>
    <name evidence="4" type="ORF">CONPUDRAFT_145091</name>
</gene>
<sequence length="414" mass="43327">MALSLTLLGIALGVDAIPFSGALAAPIPRDDNHADDPDSGEVPTSHDDDTPHLKASERGNPGNYIYSGGDLFSPFYRAPDQANNLAAGSPSLSQAPSPAPMAQSQPSATAPASSPPTSEADTFAKEKAWVIGTVVGVLVALIIGLGIIKALSVRSKRERGSSSSGPRYRPFPSFQVLRSNRTKPKSNIAIVVSPPSYNTSTLLVSDGYIYGSDTEKSKMHEAYSDFEEINLLDDSRADTSTSASSSCQSPATPASGDIGLGIHSGSCSDVDADSSPTPLEDLSFIARSKKRASIKSIATIRSKKRASVIKSIESDTQLKPSTSSIYSVDGTLSDISSGHGPDGMVDQRQAREALLNALMTPAAAPVQHGRTKSEPAREKVSRLSASPSAEVNVDVPVTYNKSRFAKARSLGAAL</sequence>
<dbReference type="EMBL" id="JH711580">
    <property type="protein sequence ID" value="EIW80122.1"/>
    <property type="molecule type" value="Genomic_DNA"/>
</dbReference>
<feature type="compositionally biased region" description="Basic and acidic residues" evidence="1">
    <location>
        <begin position="44"/>
        <end position="57"/>
    </location>
</feature>
<dbReference type="RefSeq" id="XP_007770382.1">
    <property type="nucleotide sequence ID" value="XM_007772192.1"/>
</dbReference>
<dbReference type="Proteomes" id="UP000053558">
    <property type="component" value="Unassembled WGS sequence"/>
</dbReference>
<keyword evidence="2" id="KW-1133">Transmembrane helix</keyword>
<dbReference type="AlphaFoldDB" id="A0A5M3MLL3"/>
<protein>
    <submittedName>
        <fullName evidence="4">Uncharacterized protein</fullName>
    </submittedName>
</protein>
<keyword evidence="2" id="KW-0472">Membrane</keyword>
<feature type="region of interest" description="Disordered" evidence="1">
    <location>
        <begin position="28"/>
        <end position="61"/>
    </location>
</feature>
<comment type="caution">
    <text evidence="4">The sequence shown here is derived from an EMBL/GenBank/DDBJ whole genome shotgun (WGS) entry which is preliminary data.</text>
</comment>
<feature type="region of interest" description="Disordered" evidence="1">
    <location>
        <begin position="362"/>
        <end position="389"/>
    </location>
</feature>
<proteinExistence type="predicted"/>
<accession>A0A5M3MLL3</accession>
<feature type="region of interest" description="Disordered" evidence="1">
    <location>
        <begin position="83"/>
        <end position="120"/>
    </location>
</feature>
<keyword evidence="5" id="KW-1185">Reference proteome</keyword>
<organism evidence="4 5">
    <name type="scientific">Coniophora puteana (strain RWD-64-598)</name>
    <name type="common">Brown rot fungus</name>
    <dbReference type="NCBI Taxonomy" id="741705"/>
    <lineage>
        <taxon>Eukaryota</taxon>
        <taxon>Fungi</taxon>
        <taxon>Dikarya</taxon>
        <taxon>Basidiomycota</taxon>
        <taxon>Agaricomycotina</taxon>
        <taxon>Agaricomycetes</taxon>
        <taxon>Agaricomycetidae</taxon>
        <taxon>Boletales</taxon>
        <taxon>Coniophorineae</taxon>
        <taxon>Coniophoraceae</taxon>
        <taxon>Coniophora</taxon>
    </lineage>
</organism>
<evidence type="ECO:0000313" key="4">
    <source>
        <dbReference type="EMBL" id="EIW80122.1"/>
    </source>
</evidence>